<dbReference type="InterPro" id="IPR041698">
    <property type="entry name" value="Methyltransf_25"/>
</dbReference>
<protein>
    <submittedName>
        <fullName evidence="2">Ubiquinone/menaquinone biosynthesis C-methylase UbiE</fullName>
    </submittedName>
</protein>
<dbReference type="CDD" id="cd02440">
    <property type="entry name" value="AdoMet_MTases"/>
    <property type="match status" value="1"/>
</dbReference>
<evidence type="ECO:0000313" key="2">
    <source>
        <dbReference type="EMBL" id="MBB4660945.1"/>
    </source>
</evidence>
<dbReference type="PANTHER" id="PTHR42912:SF93">
    <property type="entry name" value="N6-ADENOSINE-METHYLTRANSFERASE TMT1A"/>
    <property type="match status" value="1"/>
</dbReference>
<dbReference type="SUPFAM" id="SSF53335">
    <property type="entry name" value="S-adenosyl-L-methionine-dependent methyltransferases"/>
    <property type="match status" value="1"/>
</dbReference>
<reference evidence="2 3" key="1">
    <citation type="submission" date="2020-08" db="EMBL/GenBank/DDBJ databases">
        <title>Genomic Encyclopedia of Archaeal and Bacterial Type Strains, Phase II (KMG-II): from individual species to whole genera.</title>
        <authorList>
            <person name="Goeker M."/>
        </authorList>
    </citation>
    <scope>NUCLEOTIDE SEQUENCE [LARGE SCALE GENOMIC DNA]</scope>
    <source>
        <strain evidence="2 3">DSM 23288</strain>
    </source>
</reference>
<dbReference type="PANTHER" id="PTHR42912">
    <property type="entry name" value="METHYLTRANSFERASE"/>
    <property type="match status" value="1"/>
</dbReference>
<name>A0A840I9E7_9ACTN</name>
<keyword evidence="2" id="KW-0808">Transferase</keyword>
<dbReference type="EMBL" id="JACHNU010000001">
    <property type="protein sequence ID" value="MBB4660945.1"/>
    <property type="molecule type" value="Genomic_DNA"/>
</dbReference>
<evidence type="ECO:0000313" key="3">
    <source>
        <dbReference type="Proteomes" id="UP000585272"/>
    </source>
</evidence>
<accession>A0A840I9E7</accession>
<feature type="domain" description="Methyltransferase" evidence="1">
    <location>
        <begin position="54"/>
        <end position="150"/>
    </location>
</feature>
<dbReference type="RefSeq" id="WP_183338682.1">
    <property type="nucleotide sequence ID" value="NZ_JACHNU010000001.1"/>
</dbReference>
<keyword evidence="2" id="KW-0830">Ubiquinone</keyword>
<gene>
    <name evidence="2" type="ORF">BDZ31_000518</name>
</gene>
<proteinExistence type="predicted"/>
<dbReference type="Gene3D" id="3.40.50.150">
    <property type="entry name" value="Vaccinia Virus protein VP39"/>
    <property type="match status" value="1"/>
</dbReference>
<dbReference type="GO" id="GO:0032259">
    <property type="term" value="P:methylation"/>
    <property type="evidence" value="ECO:0007669"/>
    <property type="project" value="UniProtKB-KW"/>
</dbReference>
<evidence type="ECO:0000259" key="1">
    <source>
        <dbReference type="Pfam" id="PF13649"/>
    </source>
</evidence>
<keyword evidence="2" id="KW-0489">Methyltransferase</keyword>
<dbReference type="AlphaFoldDB" id="A0A840I9E7"/>
<organism evidence="2 3">
    <name type="scientific">Conexibacter arvalis</name>
    <dbReference type="NCBI Taxonomy" id="912552"/>
    <lineage>
        <taxon>Bacteria</taxon>
        <taxon>Bacillati</taxon>
        <taxon>Actinomycetota</taxon>
        <taxon>Thermoleophilia</taxon>
        <taxon>Solirubrobacterales</taxon>
        <taxon>Conexibacteraceae</taxon>
        <taxon>Conexibacter</taxon>
    </lineage>
</organism>
<dbReference type="GO" id="GO:0008168">
    <property type="term" value="F:methyltransferase activity"/>
    <property type="evidence" value="ECO:0007669"/>
    <property type="project" value="UniProtKB-KW"/>
</dbReference>
<sequence length="272" mass="29234">MTMLDETELPLVVSPASDHGFALRFLDAGNALPGIRALKPLMLEQLALRRGMHVLELGCGAGDDVRAFARRVGPEGRVVGIDASPPMVAEAARRTAGRNLAVEFAVGDALALELEPGSFDRVRIERLLMHVAGDPATVLRESARVLRPGGRAVVFDFDWDALVIEGADRELTRRIVRSCSDAIRNGWVGRALPRLLRGAGFADVTAVPHGVAIPYDFFGWLVSSHLDEALATGLFTPQELIAWWDELDRAHAAGDFYAALLGIVATGTIAAP</sequence>
<comment type="caution">
    <text evidence="2">The sequence shown here is derived from an EMBL/GenBank/DDBJ whole genome shotgun (WGS) entry which is preliminary data.</text>
</comment>
<keyword evidence="3" id="KW-1185">Reference proteome</keyword>
<dbReference type="InterPro" id="IPR050508">
    <property type="entry name" value="Methyltransf_Superfamily"/>
</dbReference>
<dbReference type="Pfam" id="PF13649">
    <property type="entry name" value="Methyltransf_25"/>
    <property type="match status" value="1"/>
</dbReference>
<dbReference type="Proteomes" id="UP000585272">
    <property type="component" value="Unassembled WGS sequence"/>
</dbReference>
<dbReference type="InterPro" id="IPR029063">
    <property type="entry name" value="SAM-dependent_MTases_sf"/>
</dbReference>